<dbReference type="Gene3D" id="1.10.287.440">
    <property type="match status" value="1"/>
</dbReference>
<dbReference type="OrthoDB" id="6017153at2759"/>
<dbReference type="HOGENOM" id="CLU_016316_3_0_1"/>
<dbReference type="OMA" id="GKHPGKI"/>
<dbReference type="Gene3D" id="3.40.50.1380">
    <property type="entry name" value="Methylglyoxal synthase-like domain"/>
    <property type="match status" value="1"/>
</dbReference>
<dbReference type="FunFam" id="3.40.140.20:FF:000003">
    <property type="entry name" value="Bifunctional purine biosynthesis protein"/>
    <property type="match status" value="1"/>
</dbReference>
<gene>
    <name evidence="4" type="ORF">DACRYDRAFT_114965</name>
</gene>
<dbReference type="Proteomes" id="UP000030653">
    <property type="component" value="Unassembled WGS sequence"/>
</dbReference>
<comment type="function">
    <text evidence="3">Bifunctional enzyme that catalyzes the last two steps of purine biosynthesis. Acts as a transformylase that incorporates a formyl group to the AMP analog AICAR (5-amino-1-(5-phospho-beta-D-ribosyl)imidazole-4-carboxamide) to produce the intermediate formyl-AICAR (FAICAR). Also catalyzes the cyclization of FAICAR to IMP.</text>
</comment>
<comment type="catalytic activity">
    <reaction evidence="1">
        <text>(6R)-10-formyltetrahydrofolate + 5-amino-1-(5-phospho-beta-D-ribosyl)imidazole-4-carboxamide = 5-formamido-1-(5-phospho-D-ribosyl)imidazole-4-carboxamide + (6S)-5,6,7,8-tetrahydrofolate</text>
        <dbReference type="Rhea" id="RHEA:22192"/>
        <dbReference type="ChEBI" id="CHEBI:57453"/>
        <dbReference type="ChEBI" id="CHEBI:58467"/>
        <dbReference type="ChEBI" id="CHEBI:58475"/>
        <dbReference type="ChEBI" id="CHEBI:195366"/>
        <dbReference type="EC" id="2.1.2.3"/>
    </reaction>
</comment>
<evidence type="ECO:0000256" key="1">
    <source>
        <dbReference type="ARBA" id="ARBA00050488"/>
    </source>
</evidence>
<comment type="catalytic activity">
    <reaction evidence="2">
        <text>IMP + H2O = 5-formamido-1-(5-phospho-D-ribosyl)imidazole-4-carboxamide</text>
        <dbReference type="Rhea" id="RHEA:18445"/>
        <dbReference type="ChEBI" id="CHEBI:15377"/>
        <dbReference type="ChEBI" id="CHEBI:58053"/>
        <dbReference type="ChEBI" id="CHEBI:58467"/>
        <dbReference type="EC" id="3.5.4.10"/>
    </reaction>
</comment>
<dbReference type="InterPro" id="IPR036914">
    <property type="entry name" value="MGS-like_dom_sf"/>
</dbReference>
<dbReference type="RefSeq" id="XP_040630484.1">
    <property type="nucleotide sequence ID" value="XM_040769916.1"/>
</dbReference>
<sequence length="437" mass="47092">MPWHLTTLFRVPLSDQSDYAEFLASWKTGAGDVGQKLRSSLALKAFEHTAAYDEAISSYFREQYASADLPAEKLAGGPEDPPPKPAQAFVKSGELPFAVLAGAPGYINLLDPLNSWALVKELQEALDHPVAASFKHVSPAGAAVGLELDETEKQVYGVDDLKEPLTPLACAYARARGADRMSSFGDFIALSAPCDLATAKIISREVSDGVVAPGYTPEALEVLKKKKAGKYCRGRNTAKITPELFGNIVTKNKELPKAAVIDLIVATLALKYTQSNSVAYALHGAIIGLGAGQQSRIHCTRLAGAKADNWWLRHHPRVLALPFKKGTKRADKANAIDLFVTGEKLEGAEKAQWEGLFDSVPGPLSEQEKERWSTKLSGVACSSDAFFPFPDNVHRARKSGVSYLAAPGGSVMDAECVKAADGYGIFFAHTSLRLFHH</sequence>
<dbReference type="InterPro" id="IPR024050">
    <property type="entry name" value="AICAR_Tfase_insert_dom_sf"/>
</dbReference>
<dbReference type="InterPro" id="IPR016193">
    <property type="entry name" value="Cytidine_deaminase-like"/>
</dbReference>
<dbReference type="EMBL" id="JH795859">
    <property type="protein sequence ID" value="EJU03590.1"/>
    <property type="molecule type" value="Genomic_DNA"/>
</dbReference>
<dbReference type="GO" id="GO:0004643">
    <property type="term" value="F:phosphoribosylaminoimidazolecarboxamide formyltransferase activity"/>
    <property type="evidence" value="ECO:0007669"/>
    <property type="project" value="UniProtKB-EC"/>
</dbReference>
<dbReference type="AlphaFoldDB" id="M5G5U9"/>
<name>M5G5U9_DACPD</name>
<dbReference type="Gene3D" id="3.40.140.20">
    <property type="match status" value="2"/>
</dbReference>
<dbReference type="FunFam" id="1.10.287.440:FF:000001">
    <property type="entry name" value="Bifunctional purine biosynthesis protein PURH"/>
    <property type="match status" value="1"/>
</dbReference>
<dbReference type="SUPFAM" id="SSF52335">
    <property type="entry name" value="Methylglyoxal synthase-like"/>
    <property type="match status" value="1"/>
</dbReference>
<dbReference type="GeneID" id="63684978"/>
<protein>
    <submittedName>
        <fullName evidence="4">AICAR transformylase domain of bifunctional purine biosynthesis enzyme</fullName>
    </submittedName>
</protein>
<dbReference type="GO" id="GO:0005829">
    <property type="term" value="C:cytosol"/>
    <property type="evidence" value="ECO:0007669"/>
    <property type="project" value="TreeGrafter"/>
</dbReference>
<dbReference type="InterPro" id="IPR024051">
    <property type="entry name" value="AICAR_Tfase_dup_dom_sf"/>
</dbReference>
<evidence type="ECO:0000313" key="5">
    <source>
        <dbReference type="Proteomes" id="UP000030653"/>
    </source>
</evidence>
<dbReference type="STRING" id="1858805.M5G5U9"/>
<evidence type="ECO:0000256" key="3">
    <source>
        <dbReference type="ARBA" id="ARBA00054363"/>
    </source>
</evidence>
<dbReference type="GO" id="GO:0003937">
    <property type="term" value="F:IMP cyclohydrolase activity"/>
    <property type="evidence" value="ECO:0007669"/>
    <property type="project" value="UniProtKB-EC"/>
</dbReference>
<dbReference type="SMART" id="SM00798">
    <property type="entry name" value="AICARFT_IMPCHas"/>
    <property type="match status" value="1"/>
</dbReference>
<keyword evidence="5" id="KW-1185">Reference proteome</keyword>
<organism evidence="4 5">
    <name type="scientific">Dacryopinax primogenitus (strain DJM 731)</name>
    <name type="common">Brown rot fungus</name>
    <dbReference type="NCBI Taxonomy" id="1858805"/>
    <lineage>
        <taxon>Eukaryota</taxon>
        <taxon>Fungi</taxon>
        <taxon>Dikarya</taxon>
        <taxon>Basidiomycota</taxon>
        <taxon>Agaricomycotina</taxon>
        <taxon>Dacrymycetes</taxon>
        <taxon>Dacrymycetales</taxon>
        <taxon>Dacrymycetaceae</taxon>
        <taxon>Dacryopinax</taxon>
    </lineage>
</organism>
<dbReference type="PANTHER" id="PTHR11692:SF0">
    <property type="entry name" value="BIFUNCTIONAL PURINE BIOSYNTHESIS PROTEIN ATIC"/>
    <property type="match status" value="1"/>
</dbReference>
<accession>M5G5U9</accession>
<dbReference type="SUPFAM" id="SSF53927">
    <property type="entry name" value="Cytidine deaminase-like"/>
    <property type="match status" value="1"/>
</dbReference>
<dbReference type="PIRSF" id="PIRSF000414">
    <property type="entry name" value="AICARFT_IMPCHas"/>
    <property type="match status" value="1"/>
</dbReference>
<dbReference type="PANTHER" id="PTHR11692">
    <property type="entry name" value="BIFUNCTIONAL PURINE BIOSYNTHESIS PROTEIN PURH"/>
    <property type="match status" value="1"/>
</dbReference>
<dbReference type="InterPro" id="IPR002695">
    <property type="entry name" value="PurH-like"/>
</dbReference>
<proteinExistence type="predicted"/>
<dbReference type="GO" id="GO:0006189">
    <property type="term" value="P:'de novo' IMP biosynthetic process"/>
    <property type="evidence" value="ECO:0007669"/>
    <property type="project" value="UniProtKB-ARBA"/>
</dbReference>
<reference evidence="4 5" key="1">
    <citation type="journal article" date="2012" name="Science">
        <title>The Paleozoic origin of enzymatic lignin decomposition reconstructed from 31 fungal genomes.</title>
        <authorList>
            <person name="Floudas D."/>
            <person name="Binder M."/>
            <person name="Riley R."/>
            <person name="Barry K."/>
            <person name="Blanchette R.A."/>
            <person name="Henrissat B."/>
            <person name="Martinez A.T."/>
            <person name="Otillar R."/>
            <person name="Spatafora J.W."/>
            <person name="Yadav J.S."/>
            <person name="Aerts A."/>
            <person name="Benoit I."/>
            <person name="Boyd A."/>
            <person name="Carlson A."/>
            <person name="Copeland A."/>
            <person name="Coutinho P.M."/>
            <person name="de Vries R.P."/>
            <person name="Ferreira P."/>
            <person name="Findley K."/>
            <person name="Foster B."/>
            <person name="Gaskell J."/>
            <person name="Glotzer D."/>
            <person name="Gorecki P."/>
            <person name="Heitman J."/>
            <person name="Hesse C."/>
            <person name="Hori C."/>
            <person name="Igarashi K."/>
            <person name="Jurgens J.A."/>
            <person name="Kallen N."/>
            <person name="Kersten P."/>
            <person name="Kohler A."/>
            <person name="Kuees U."/>
            <person name="Kumar T.K.A."/>
            <person name="Kuo A."/>
            <person name="LaButti K."/>
            <person name="Larrondo L.F."/>
            <person name="Lindquist E."/>
            <person name="Ling A."/>
            <person name="Lombard V."/>
            <person name="Lucas S."/>
            <person name="Lundell T."/>
            <person name="Martin R."/>
            <person name="McLaughlin D.J."/>
            <person name="Morgenstern I."/>
            <person name="Morin E."/>
            <person name="Murat C."/>
            <person name="Nagy L.G."/>
            <person name="Nolan M."/>
            <person name="Ohm R.A."/>
            <person name="Patyshakuliyeva A."/>
            <person name="Rokas A."/>
            <person name="Ruiz-Duenas F.J."/>
            <person name="Sabat G."/>
            <person name="Salamov A."/>
            <person name="Samejima M."/>
            <person name="Schmutz J."/>
            <person name="Slot J.C."/>
            <person name="St John F."/>
            <person name="Stenlid J."/>
            <person name="Sun H."/>
            <person name="Sun S."/>
            <person name="Syed K."/>
            <person name="Tsang A."/>
            <person name="Wiebenga A."/>
            <person name="Young D."/>
            <person name="Pisabarro A."/>
            <person name="Eastwood D.C."/>
            <person name="Martin F."/>
            <person name="Cullen D."/>
            <person name="Grigoriev I.V."/>
            <person name="Hibbett D.S."/>
        </authorList>
    </citation>
    <scope>NUCLEOTIDE SEQUENCE [LARGE SCALE GENOMIC DNA]</scope>
    <source>
        <strain evidence="4 5">DJM-731 SS1</strain>
    </source>
</reference>
<evidence type="ECO:0000256" key="2">
    <source>
        <dbReference type="ARBA" id="ARBA00050687"/>
    </source>
</evidence>
<evidence type="ECO:0000313" key="4">
    <source>
        <dbReference type="EMBL" id="EJU03590.1"/>
    </source>
</evidence>
<dbReference type="Pfam" id="PF01808">
    <property type="entry name" value="AICARFT_IMPCHas"/>
    <property type="match status" value="2"/>
</dbReference>